<dbReference type="PANTHER" id="PTHR33689">
    <property type="entry name" value="FAS-BINDING FACTOR 1"/>
    <property type="match status" value="1"/>
</dbReference>
<reference evidence="3" key="1">
    <citation type="submission" date="2015-12" db="EMBL/GenBank/DDBJ databases">
        <title>De novo transcriptome assembly of four potential Pierce s Disease insect vectors from Arizona vineyards.</title>
        <authorList>
            <person name="Tassone E.E."/>
        </authorList>
    </citation>
    <scope>NUCLEOTIDE SEQUENCE</scope>
</reference>
<dbReference type="InterPro" id="IPR033561">
    <property type="entry name" value="FBF1"/>
</dbReference>
<evidence type="ECO:0000256" key="1">
    <source>
        <dbReference type="SAM" id="Coils"/>
    </source>
</evidence>
<keyword evidence="1" id="KW-0175">Coiled coil</keyword>
<feature type="compositionally biased region" description="Polar residues" evidence="2">
    <location>
        <begin position="1"/>
        <end position="11"/>
    </location>
</feature>
<evidence type="ECO:0000313" key="3">
    <source>
        <dbReference type="EMBL" id="JAS24490.1"/>
    </source>
</evidence>
<dbReference type="EMBL" id="GEDC01012808">
    <property type="protein sequence ID" value="JAS24490.1"/>
    <property type="molecule type" value="Transcribed_RNA"/>
</dbReference>
<dbReference type="GO" id="GO:0097539">
    <property type="term" value="C:ciliary transition fiber"/>
    <property type="evidence" value="ECO:0007669"/>
    <property type="project" value="InterPro"/>
</dbReference>
<accession>A0A1B6DFR8</accession>
<dbReference type="PANTHER" id="PTHR33689:SF1">
    <property type="entry name" value="FAS-BINDING FACTOR 1"/>
    <property type="match status" value="1"/>
</dbReference>
<organism evidence="3">
    <name type="scientific">Clastoptera arizonana</name>
    <name type="common">Arizona spittle bug</name>
    <dbReference type="NCBI Taxonomy" id="38151"/>
    <lineage>
        <taxon>Eukaryota</taxon>
        <taxon>Metazoa</taxon>
        <taxon>Ecdysozoa</taxon>
        <taxon>Arthropoda</taxon>
        <taxon>Hexapoda</taxon>
        <taxon>Insecta</taxon>
        <taxon>Pterygota</taxon>
        <taxon>Neoptera</taxon>
        <taxon>Paraneoptera</taxon>
        <taxon>Hemiptera</taxon>
        <taxon>Auchenorrhyncha</taxon>
        <taxon>Cercopoidea</taxon>
        <taxon>Clastopteridae</taxon>
        <taxon>Clastoptera</taxon>
    </lineage>
</organism>
<feature type="compositionally biased region" description="Polar residues" evidence="2">
    <location>
        <begin position="21"/>
        <end position="33"/>
    </location>
</feature>
<dbReference type="GO" id="GO:0090162">
    <property type="term" value="P:establishment of epithelial cell polarity"/>
    <property type="evidence" value="ECO:0007669"/>
    <property type="project" value="InterPro"/>
</dbReference>
<dbReference type="AlphaFoldDB" id="A0A1B6DFR8"/>
<sequence>MEDDWLTSTNLPIEKQKTLPKHQSSNSKESSAPDNLPSWLGGSNTTNPTKPVLDIIKNKGEETSVPISQEAEIKQSVDKKHDIANELLSKSNIQSEQTILALQRTEAQLLSALELKQQRQTMDSVCQKQSKLIELQENQLHNLVQQHLKRQTDVEIKLQMQQERIGLLLETLMTDDNVQRSKIPLNPTTYPYSATVPSKDNAQSTEESRLSYQEMNSKIETELKIIKIENEDLRSRMEFLEKMHQTELSALNQTHERDLQMWHEQEERLRGYIKQIHVDYEARMKFLQESGLDQLRLEKERIERLQGERLSDLKQLGEFHRTIFEQVTAVSKLLPRDIRASDVNSLVALNRIPSDDVQLSEREKILIQKEIELNAFEEKLLAQKQKVDLKTDELENKIEVESFKNEEVVMKLKREKKELQSREQLLIKEQEYIKEQHEKEMKNIEGMRENLLKEQAKIIEEKLKLAEERAHLEALSKLNGVSSASFDIIKARAEVHGALEATKKTAMDLNEERQKLCDLQHTLEMERWSLQEYDQDLAARTEHLNIILKESELNKEEGQKALENAKRIQMTAEEKMAAMELRMTEILEREKKLIKEKMELTQEEIRLDKRREHLDQILPELSDAENLFLQPVTKSVIDPKMLIMKLKAEKDIGGIYK</sequence>
<name>A0A1B6DFR8_9HEMI</name>
<proteinExistence type="predicted"/>
<feature type="coiled-coil region" evidence="1">
    <location>
        <begin position="216"/>
        <end position="243"/>
    </location>
</feature>
<dbReference type="GO" id="GO:0060271">
    <property type="term" value="P:cilium assembly"/>
    <property type="evidence" value="ECO:0007669"/>
    <property type="project" value="InterPro"/>
</dbReference>
<dbReference type="GO" id="GO:0005814">
    <property type="term" value="C:centriole"/>
    <property type="evidence" value="ECO:0007669"/>
    <property type="project" value="TreeGrafter"/>
</dbReference>
<dbReference type="GO" id="GO:0036064">
    <property type="term" value="C:ciliary basal body"/>
    <property type="evidence" value="ECO:0007669"/>
    <property type="project" value="TreeGrafter"/>
</dbReference>
<gene>
    <name evidence="3" type="ORF">g.14463</name>
</gene>
<feature type="region of interest" description="Disordered" evidence="2">
    <location>
        <begin position="1"/>
        <end position="52"/>
    </location>
</feature>
<feature type="coiled-coil region" evidence="1">
    <location>
        <begin position="548"/>
        <end position="604"/>
    </location>
</feature>
<feature type="region of interest" description="Disordered" evidence="2">
    <location>
        <begin position="186"/>
        <end position="206"/>
    </location>
</feature>
<protein>
    <submittedName>
        <fullName evidence="3">Uncharacterized protein</fullName>
    </submittedName>
</protein>
<evidence type="ECO:0000256" key="2">
    <source>
        <dbReference type="SAM" id="MobiDB-lite"/>
    </source>
</evidence>
<feature type="coiled-coil region" evidence="1">
    <location>
        <begin position="366"/>
        <end position="469"/>
    </location>
</feature>